<name>E4T513_PALPW</name>
<feature type="domain" description="BPL/LPL catalytic" evidence="2">
    <location>
        <begin position="4"/>
        <end position="188"/>
    </location>
</feature>
<dbReference type="PROSITE" id="PS51733">
    <property type="entry name" value="BPL_LPL_CATALYTIC"/>
    <property type="match status" value="1"/>
</dbReference>
<organism evidence="3 4">
    <name type="scientific">Paludibacter propionicigenes (strain DSM 17365 / JCM 13257 / WB4)</name>
    <dbReference type="NCBI Taxonomy" id="694427"/>
    <lineage>
        <taxon>Bacteria</taxon>
        <taxon>Pseudomonadati</taxon>
        <taxon>Bacteroidota</taxon>
        <taxon>Bacteroidia</taxon>
        <taxon>Bacteroidales</taxon>
        <taxon>Paludibacteraceae</taxon>
        <taxon>Paludibacter</taxon>
    </lineage>
</organism>
<dbReference type="AlphaFoldDB" id="E4T513"/>
<dbReference type="GO" id="GO:0004077">
    <property type="term" value="F:biotin--[biotin carboxyl-carrier protein] ligase activity"/>
    <property type="evidence" value="ECO:0007669"/>
    <property type="project" value="InterPro"/>
</dbReference>
<dbReference type="InterPro" id="IPR004143">
    <property type="entry name" value="BPL_LPL_catalytic"/>
</dbReference>
<dbReference type="Pfam" id="PF03099">
    <property type="entry name" value="BPL_LplA_LipB"/>
    <property type="match status" value="1"/>
</dbReference>
<dbReference type="PANTHER" id="PTHR12835:SF5">
    <property type="entry name" value="BIOTIN--PROTEIN LIGASE"/>
    <property type="match status" value="1"/>
</dbReference>
<dbReference type="eggNOG" id="COG0340">
    <property type="taxonomic scope" value="Bacteria"/>
</dbReference>
<dbReference type="STRING" id="694427.Palpr_1666"/>
<dbReference type="EMBL" id="CP002345">
    <property type="protein sequence ID" value="ADQ79807.1"/>
    <property type="molecule type" value="Genomic_DNA"/>
</dbReference>
<evidence type="ECO:0000313" key="4">
    <source>
        <dbReference type="Proteomes" id="UP000008718"/>
    </source>
</evidence>
<keyword evidence="1 3" id="KW-0436">Ligase</keyword>
<gene>
    <name evidence="3" type="ordered locus">Palpr_1666</name>
</gene>
<dbReference type="NCBIfam" id="TIGR00121">
    <property type="entry name" value="birA_ligase"/>
    <property type="match status" value="1"/>
</dbReference>
<dbReference type="CDD" id="cd16442">
    <property type="entry name" value="BPL"/>
    <property type="match status" value="1"/>
</dbReference>
<reference evidence="3 4" key="2">
    <citation type="journal article" date="2011" name="Stand. Genomic Sci.">
        <title>Complete genome sequence of Paludibacter propionicigenes type strain (WB4).</title>
        <authorList>
            <person name="Gronow S."/>
            <person name="Munk C."/>
            <person name="Lapidus A."/>
            <person name="Nolan M."/>
            <person name="Lucas S."/>
            <person name="Hammon N."/>
            <person name="Deshpande S."/>
            <person name="Cheng J.F."/>
            <person name="Tapia R."/>
            <person name="Han C."/>
            <person name="Goodwin L."/>
            <person name="Pitluck S."/>
            <person name="Liolios K."/>
            <person name="Ivanova N."/>
            <person name="Mavromatis K."/>
            <person name="Mikhailova N."/>
            <person name="Pati A."/>
            <person name="Chen A."/>
            <person name="Palaniappan K."/>
            <person name="Land M."/>
            <person name="Hauser L."/>
            <person name="Chang Y.J."/>
            <person name="Jeffries C.D."/>
            <person name="Brambilla E."/>
            <person name="Rohde M."/>
            <person name="Goker M."/>
            <person name="Detter J.C."/>
            <person name="Woyke T."/>
            <person name="Bristow J."/>
            <person name="Eisen J.A."/>
            <person name="Markowitz V."/>
            <person name="Hugenholtz P."/>
            <person name="Kyrpides N.C."/>
            <person name="Klenk H.P."/>
        </authorList>
    </citation>
    <scope>NUCLEOTIDE SEQUENCE [LARGE SCALE GENOMIC DNA]</scope>
    <source>
        <strain evidence="4">DSM 17365 / JCM 13257 / WB4</strain>
    </source>
</reference>
<evidence type="ECO:0000313" key="3">
    <source>
        <dbReference type="EMBL" id="ADQ79807.1"/>
    </source>
</evidence>
<reference key="1">
    <citation type="submission" date="2010-11" db="EMBL/GenBank/DDBJ databases">
        <title>The complete genome of Paludibacter propionicigenes DSM 17365.</title>
        <authorList>
            <consortium name="US DOE Joint Genome Institute (JGI-PGF)"/>
            <person name="Lucas S."/>
            <person name="Copeland A."/>
            <person name="Lapidus A."/>
            <person name="Bruce D."/>
            <person name="Goodwin L."/>
            <person name="Pitluck S."/>
            <person name="Kyrpides N."/>
            <person name="Mavromatis K."/>
            <person name="Ivanova N."/>
            <person name="Munk A.C."/>
            <person name="Brettin T."/>
            <person name="Detter J.C."/>
            <person name="Han C."/>
            <person name="Tapia R."/>
            <person name="Land M."/>
            <person name="Hauser L."/>
            <person name="Markowitz V."/>
            <person name="Cheng J.-F."/>
            <person name="Hugenholtz P."/>
            <person name="Woyke T."/>
            <person name="Wu D."/>
            <person name="Gronow S."/>
            <person name="Wellnitz S."/>
            <person name="Brambilla E."/>
            <person name="Klenk H.-P."/>
            <person name="Eisen J.A."/>
        </authorList>
    </citation>
    <scope>NUCLEOTIDE SEQUENCE</scope>
    <source>
        <strain>WB4</strain>
    </source>
</reference>
<dbReference type="Proteomes" id="UP000008718">
    <property type="component" value="Chromosome"/>
</dbReference>
<dbReference type="OrthoDB" id="9807064at2"/>
<dbReference type="RefSeq" id="WP_013445176.1">
    <property type="nucleotide sequence ID" value="NC_014734.1"/>
</dbReference>
<dbReference type="PANTHER" id="PTHR12835">
    <property type="entry name" value="BIOTIN PROTEIN LIGASE"/>
    <property type="match status" value="1"/>
</dbReference>
<dbReference type="HOGENOM" id="CLU_051096_3_1_10"/>
<keyword evidence="4" id="KW-1185">Reference proteome</keyword>
<evidence type="ECO:0000256" key="1">
    <source>
        <dbReference type="ARBA" id="ARBA00022598"/>
    </source>
</evidence>
<dbReference type="KEGG" id="ppn:Palpr_1666"/>
<sequence length="249" mass="28426">MKTPVENTTSVLKSYYCKETHSTNALLWEMSRLSTLEEGFIVRTDFQTAGKGQIGNSWESEAGKNLLFSMILYPLRVSVENQFLLSQIVSLGIKKALDEYTDGITIKWPNDIYWNEKKLVGILIENSLQGNKIKSAVIGIGLNVNQKTFVSNAPNPVSLLQITGKRQNRKALLDKIHRNIMELYAELNLSEIRTSYAEALYRKDGFHTYSTETETFQARIISVHSDGQLELETKLGERKGFYFKEVRFQ</sequence>
<evidence type="ECO:0000259" key="2">
    <source>
        <dbReference type="PROSITE" id="PS51733"/>
    </source>
</evidence>
<proteinExistence type="predicted"/>
<dbReference type="Gene3D" id="3.30.930.10">
    <property type="entry name" value="Bira Bifunctional Protein, Domain 2"/>
    <property type="match status" value="1"/>
</dbReference>
<dbReference type="SUPFAM" id="SSF55681">
    <property type="entry name" value="Class II aaRS and biotin synthetases"/>
    <property type="match status" value="1"/>
</dbReference>
<dbReference type="GO" id="GO:0005737">
    <property type="term" value="C:cytoplasm"/>
    <property type="evidence" value="ECO:0007669"/>
    <property type="project" value="TreeGrafter"/>
</dbReference>
<accession>E4T513</accession>
<protein>
    <submittedName>
        <fullName evidence="3">Biotin/acetyl-CoA-carboxylase ligase</fullName>
    </submittedName>
</protein>
<dbReference type="InterPro" id="IPR045864">
    <property type="entry name" value="aa-tRNA-synth_II/BPL/LPL"/>
</dbReference>
<dbReference type="InterPro" id="IPR004408">
    <property type="entry name" value="Biotin_CoA_COase_ligase"/>
</dbReference>